<dbReference type="AlphaFoldDB" id="A0A0F5HV69"/>
<sequence length="40" mass="4314">MAIGCASFSSLFLVIFYTIVPGIRFPLLTNLPIKGVGVEE</sequence>
<feature type="transmembrane region" description="Helical" evidence="1">
    <location>
        <begin position="6"/>
        <end position="25"/>
    </location>
</feature>
<gene>
    <name evidence="2" type="ORF">QY95_03010</name>
</gene>
<protein>
    <submittedName>
        <fullName evidence="2">Uncharacterized protein</fullName>
    </submittedName>
</protein>
<accession>A0A0F5HLZ3</accession>
<proteinExistence type="predicted"/>
<comment type="caution">
    <text evidence="2">The sequence shown here is derived from an EMBL/GenBank/DDBJ whole genome shotgun (WGS) entry which is preliminary data.</text>
</comment>
<evidence type="ECO:0000256" key="1">
    <source>
        <dbReference type="SAM" id="Phobius"/>
    </source>
</evidence>
<dbReference type="Proteomes" id="UP000031563">
    <property type="component" value="Unassembled WGS sequence"/>
</dbReference>
<keyword evidence="1" id="KW-0812">Transmembrane</keyword>
<evidence type="ECO:0000313" key="3">
    <source>
        <dbReference type="Proteomes" id="UP000031563"/>
    </source>
</evidence>
<name>A0A0F5HV69_BACTR</name>
<keyword evidence="3" id="KW-1185">Reference proteome</keyword>
<keyword evidence="1" id="KW-0472">Membrane</keyword>
<reference evidence="2" key="1">
    <citation type="submission" date="2015-02" db="EMBL/GenBank/DDBJ databases">
        <title>Genome Assembly of Bacillaceae bacterium MTCC 8252.</title>
        <authorList>
            <person name="Verma A."/>
            <person name="Khatri I."/>
            <person name="Mual P."/>
            <person name="Subramanian S."/>
            <person name="Krishnamurthi S."/>
        </authorList>
    </citation>
    <scope>NUCLEOTIDE SEQUENCE [LARGE SCALE GENOMIC DNA]</scope>
    <source>
        <strain evidence="2">MTCC 8252</strain>
    </source>
</reference>
<accession>A0A0F5HV69</accession>
<evidence type="ECO:0000313" key="2">
    <source>
        <dbReference type="EMBL" id="KKB36742.1"/>
    </source>
</evidence>
<organism evidence="2 3">
    <name type="scientific">Bacillus thermotolerans</name>
    <name type="common">Quasibacillus thermotolerans</name>
    <dbReference type="NCBI Taxonomy" id="1221996"/>
    <lineage>
        <taxon>Bacteria</taxon>
        <taxon>Bacillati</taxon>
        <taxon>Bacillota</taxon>
        <taxon>Bacilli</taxon>
        <taxon>Bacillales</taxon>
        <taxon>Bacillaceae</taxon>
        <taxon>Bacillus</taxon>
    </lineage>
</organism>
<dbReference type="EMBL" id="JWIR02000059">
    <property type="protein sequence ID" value="KKB36742.1"/>
    <property type="molecule type" value="Genomic_DNA"/>
</dbReference>
<keyword evidence="1" id="KW-1133">Transmembrane helix</keyword>